<dbReference type="SMART" id="SM00220">
    <property type="entry name" value="S_TKc"/>
    <property type="match status" value="1"/>
</dbReference>
<feature type="domain" description="Protein kinase" evidence="2">
    <location>
        <begin position="1"/>
        <end position="259"/>
    </location>
</feature>
<dbReference type="Gene3D" id="1.10.510.10">
    <property type="entry name" value="Transferase(Phosphotransferase) domain 1"/>
    <property type="match status" value="1"/>
</dbReference>
<feature type="transmembrane region" description="Helical" evidence="1">
    <location>
        <begin position="297"/>
        <end position="317"/>
    </location>
</feature>
<keyword evidence="4" id="KW-1185">Reference proteome</keyword>
<dbReference type="GO" id="GO:0004672">
    <property type="term" value="F:protein kinase activity"/>
    <property type="evidence" value="ECO:0007669"/>
    <property type="project" value="InterPro"/>
</dbReference>
<evidence type="ECO:0000313" key="4">
    <source>
        <dbReference type="Proteomes" id="UP000199476"/>
    </source>
</evidence>
<dbReference type="Pfam" id="PF00069">
    <property type="entry name" value="Pkinase"/>
    <property type="match status" value="1"/>
</dbReference>
<keyword evidence="3" id="KW-0418">Kinase</keyword>
<dbReference type="STRING" id="321763.SAMN04488692_10292"/>
<keyword evidence="3" id="KW-0808">Transferase</keyword>
<name>A0A1G9I244_9FIRM</name>
<accession>A0A1G9I244</accession>
<keyword evidence="1" id="KW-1133">Transmembrane helix</keyword>
<dbReference type="EMBL" id="FNGO01000002">
    <property type="protein sequence ID" value="SDL19135.1"/>
    <property type="molecule type" value="Genomic_DNA"/>
</dbReference>
<evidence type="ECO:0000313" key="3">
    <source>
        <dbReference type="EMBL" id="SDL19135.1"/>
    </source>
</evidence>
<dbReference type="AlphaFoldDB" id="A0A1G9I244"/>
<dbReference type="Proteomes" id="UP000199476">
    <property type="component" value="Unassembled WGS sequence"/>
</dbReference>
<dbReference type="PROSITE" id="PS50011">
    <property type="entry name" value="PROTEIN_KINASE_DOM"/>
    <property type="match status" value="1"/>
</dbReference>
<evidence type="ECO:0000259" key="2">
    <source>
        <dbReference type="PROSITE" id="PS50011"/>
    </source>
</evidence>
<dbReference type="InterPro" id="IPR000719">
    <property type="entry name" value="Prot_kinase_dom"/>
</dbReference>
<keyword evidence="1" id="KW-0472">Membrane</keyword>
<reference evidence="3 4" key="1">
    <citation type="submission" date="2016-10" db="EMBL/GenBank/DDBJ databases">
        <authorList>
            <person name="de Groot N.N."/>
        </authorList>
    </citation>
    <scope>NUCLEOTIDE SEQUENCE [LARGE SCALE GENOMIC DNA]</scope>
    <source>
        <strain evidence="3 4">SLAS-1</strain>
    </source>
</reference>
<dbReference type="SUPFAM" id="SSF56112">
    <property type="entry name" value="Protein kinase-like (PK-like)"/>
    <property type="match status" value="1"/>
</dbReference>
<dbReference type="InterPro" id="IPR011009">
    <property type="entry name" value="Kinase-like_dom_sf"/>
</dbReference>
<protein>
    <submittedName>
        <fullName evidence="3">Protein kinase domain-containing protein</fullName>
    </submittedName>
</protein>
<organism evidence="3 4">
    <name type="scientific">Halarsenatibacter silvermanii</name>
    <dbReference type="NCBI Taxonomy" id="321763"/>
    <lineage>
        <taxon>Bacteria</taxon>
        <taxon>Bacillati</taxon>
        <taxon>Bacillota</taxon>
        <taxon>Clostridia</taxon>
        <taxon>Halanaerobiales</taxon>
        <taxon>Halarsenatibacteraceae</taxon>
        <taxon>Halarsenatibacter</taxon>
    </lineage>
</organism>
<sequence length="475" mass="56248">MTERDEYIEIEIRGDKFYARPIFSGQQPRSRIMKEVVEEIEDELSWWPSDDRGVFMGIEGVIRHQGDYYLIFPEECRQEQLTFSADQKLSPELIWRWWRRISASLAEALPAEVEEKGEDIPLIKIEHLRWSEGGDIKLLPPSTADYLLLYSEDDRPRLSEESYRPPELISRERENLNAEKVAVFNLAVIIYYLLTGESPHAGRDRSEIVERVRKGRMKPVEFSRPELAEEFRDLLRSCLEAEPEKRPDFSELSRKLAELEEGEVVKSENEIDRDKLKRQHKIFNIKKFLRYQVRRKWPVMAVIGILMIGLPLFFFTAGPEEFITPQHEPEEVAEYYYQAVNEKNVNLLEDTTGMDLGELRRMVSETHVMETVQQFYHLDEIEENGEEPSEEDLEERLETLFGVEDLELEHSQEDPPIIEANYTFFFQREEEVVRWQAEDEIYLREADGRWQIEQMRGFMENVIQGELPRVEESED</sequence>
<dbReference type="PANTHER" id="PTHR24362:SF309">
    <property type="entry name" value="PROTEIN KINASE DOMAIN-CONTAINING PROTEIN"/>
    <property type="match status" value="1"/>
</dbReference>
<dbReference type="PANTHER" id="PTHR24362">
    <property type="entry name" value="SERINE/THREONINE-PROTEIN KINASE NEK"/>
    <property type="match status" value="1"/>
</dbReference>
<keyword evidence="1" id="KW-0812">Transmembrane</keyword>
<dbReference type="GO" id="GO:0005524">
    <property type="term" value="F:ATP binding"/>
    <property type="evidence" value="ECO:0007669"/>
    <property type="project" value="InterPro"/>
</dbReference>
<gene>
    <name evidence="3" type="ORF">SAMN04488692_10292</name>
</gene>
<evidence type="ECO:0000256" key="1">
    <source>
        <dbReference type="SAM" id="Phobius"/>
    </source>
</evidence>
<proteinExistence type="predicted"/>